<dbReference type="InterPro" id="IPR050246">
    <property type="entry name" value="Class_II_FBP_aldolase"/>
</dbReference>
<evidence type="ECO:0000256" key="2">
    <source>
        <dbReference type="PIRSR" id="PIRSR001359-3"/>
    </source>
</evidence>
<dbReference type="Gene3D" id="3.20.20.70">
    <property type="entry name" value="Aldolase class I"/>
    <property type="match status" value="1"/>
</dbReference>
<dbReference type="RefSeq" id="WP_203920172.1">
    <property type="nucleotide sequence ID" value="NZ_BONZ01000045.1"/>
</dbReference>
<dbReference type="SUPFAM" id="SSF51569">
    <property type="entry name" value="Aldolase"/>
    <property type="match status" value="1"/>
</dbReference>
<dbReference type="EMBL" id="BONZ01000045">
    <property type="protein sequence ID" value="GIH16589.1"/>
    <property type="molecule type" value="Genomic_DNA"/>
</dbReference>
<feature type="active site" description="Proton donor" evidence="1">
    <location>
        <position position="84"/>
    </location>
</feature>
<feature type="binding site" evidence="2">
    <location>
        <position position="182"/>
    </location>
    <ligand>
        <name>Zn(2+)</name>
        <dbReference type="ChEBI" id="CHEBI:29105"/>
        <label>1</label>
        <note>catalytic</note>
    </ligand>
</feature>
<dbReference type="PIRSF" id="PIRSF001359">
    <property type="entry name" value="F_bP_aldolase_II"/>
    <property type="match status" value="1"/>
</dbReference>
<dbReference type="PANTHER" id="PTHR30304">
    <property type="entry name" value="D-TAGATOSE-1,6-BISPHOSPHATE ALDOLASE"/>
    <property type="match status" value="1"/>
</dbReference>
<comment type="cofactor">
    <cofactor evidence="2">
        <name>Zn(2+)</name>
        <dbReference type="ChEBI" id="CHEBI:29105"/>
    </cofactor>
    <text evidence="2">Binds 2 Zn(2+) ions per subunit. One is catalytic and the other provides a structural contribution.</text>
</comment>
<dbReference type="GO" id="GO:0005975">
    <property type="term" value="P:carbohydrate metabolic process"/>
    <property type="evidence" value="ECO:0007669"/>
    <property type="project" value="InterPro"/>
</dbReference>
<sequence length="295" mass="30112">MPLIPTADLVRDASSAGTAVAAFNVITLEHVEAVVQGADDAAAPVVIQISENAVKFRTGLLLPLARAAAAVAQTAGVGVALHLDHVTDPDLLHQAADAGFSSAMFDAGAAAYPDNLARTGEAVEWAHANGLWLEAELGYVGGKPDAPASAHAAGVRTDPAEARQFVRDTGVDALAVAVGSSHAMTTRTAALDHELIGELAAAVPVPLVLHGSSGVPDEELARAVDAGMRKINVGTALNVAYTRSVRQALDSDTAMVDPRKYLAGARSAMADEVSRLLRTIGTAALKPAAQGRSAS</sequence>
<gene>
    <name evidence="3" type="ORF">Raf01_47610</name>
</gene>
<evidence type="ECO:0000313" key="4">
    <source>
        <dbReference type="Proteomes" id="UP000642748"/>
    </source>
</evidence>
<dbReference type="AlphaFoldDB" id="A0A8J3QU53"/>
<dbReference type="InterPro" id="IPR013785">
    <property type="entry name" value="Aldolase_TIM"/>
</dbReference>
<dbReference type="PANTHER" id="PTHR30304:SF0">
    <property type="entry name" value="D-TAGATOSE-1,6-BISPHOSPHATE ALDOLASE SUBUNIT GATY-RELATED"/>
    <property type="match status" value="1"/>
</dbReference>
<keyword evidence="4" id="KW-1185">Reference proteome</keyword>
<organism evidence="3 4">
    <name type="scientific">Rugosimonospora africana</name>
    <dbReference type="NCBI Taxonomy" id="556532"/>
    <lineage>
        <taxon>Bacteria</taxon>
        <taxon>Bacillati</taxon>
        <taxon>Actinomycetota</taxon>
        <taxon>Actinomycetes</taxon>
        <taxon>Micromonosporales</taxon>
        <taxon>Micromonosporaceae</taxon>
        <taxon>Rugosimonospora</taxon>
    </lineage>
</organism>
<dbReference type="GO" id="GO:0016832">
    <property type="term" value="F:aldehyde-lyase activity"/>
    <property type="evidence" value="ECO:0007669"/>
    <property type="project" value="InterPro"/>
</dbReference>
<keyword evidence="2" id="KW-0479">Metal-binding</keyword>
<feature type="binding site" evidence="2">
    <location>
        <position position="106"/>
    </location>
    <ligand>
        <name>Zn(2+)</name>
        <dbReference type="ChEBI" id="CHEBI:29105"/>
        <label>2</label>
    </ligand>
</feature>
<comment type="caution">
    <text evidence="3">The sequence shown here is derived from an EMBL/GenBank/DDBJ whole genome shotgun (WGS) entry which is preliminary data.</text>
</comment>
<reference evidence="3" key="1">
    <citation type="submission" date="2021-01" db="EMBL/GenBank/DDBJ databases">
        <title>Whole genome shotgun sequence of Rugosimonospora africana NBRC 104875.</title>
        <authorList>
            <person name="Komaki H."/>
            <person name="Tamura T."/>
        </authorList>
    </citation>
    <scope>NUCLEOTIDE SEQUENCE</scope>
    <source>
        <strain evidence="3">NBRC 104875</strain>
    </source>
</reference>
<name>A0A8J3QU53_9ACTN</name>
<keyword evidence="2" id="KW-0862">Zinc</keyword>
<proteinExistence type="predicted"/>
<protein>
    <submittedName>
        <fullName evidence="3">Fructose-bisphosphate aldolase</fullName>
    </submittedName>
</protein>
<dbReference type="CDD" id="cd00947">
    <property type="entry name" value="TBP_aldolase_IIB"/>
    <property type="match status" value="1"/>
</dbReference>
<accession>A0A8J3QU53</accession>
<feature type="binding site" evidence="2">
    <location>
        <position position="210"/>
    </location>
    <ligand>
        <name>Zn(2+)</name>
        <dbReference type="ChEBI" id="CHEBI:29105"/>
        <label>1</label>
        <note>catalytic</note>
    </ligand>
</feature>
<dbReference type="GO" id="GO:0008270">
    <property type="term" value="F:zinc ion binding"/>
    <property type="evidence" value="ECO:0007669"/>
    <property type="project" value="InterPro"/>
</dbReference>
<evidence type="ECO:0000256" key="1">
    <source>
        <dbReference type="PIRSR" id="PIRSR001359-1"/>
    </source>
</evidence>
<feature type="binding site" evidence="2">
    <location>
        <position position="136"/>
    </location>
    <ligand>
        <name>Zn(2+)</name>
        <dbReference type="ChEBI" id="CHEBI:29105"/>
        <label>2</label>
    </ligand>
</feature>
<dbReference type="Proteomes" id="UP000642748">
    <property type="component" value="Unassembled WGS sequence"/>
</dbReference>
<dbReference type="InterPro" id="IPR000771">
    <property type="entry name" value="FBA_II"/>
</dbReference>
<feature type="binding site" evidence="2">
    <location>
        <position position="85"/>
    </location>
    <ligand>
        <name>Zn(2+)</name>
        <dbReference type="ChEBI" id="CHEBI:29105"/>
        <label>1</label>
        <note>catalytic</note>
    </ligand>
</feature>
<dbReference type="Pfam" id="PF01116">
    <property type="entry name" value="F_bP_aldolase"/>
    <property type="match status" value="1"/>
</dbReference>
<evidence type="ECO:0000313" key="3">
    <source>
        <dbReference type="EMBL" id="GIH16589.1"/>
    </source>
</evidence>
<dbReference type="NCBIfam" id="TIGR00167">
    <property type="entry name" value="cbbA"/>
    <property type="match status" value="1"/>
</dbReference>